<reference evidence="1 2" key="1">
    <citation type="submission" date="2015-11" db="EMBL/GenBank/DDBJ databases">
        <title>Exploring the genomic traits of fungus-feeding bacterial genus Collimonas.</title>
        <authorList>
            <person name="Song C."/>
            <person name="Schmidt R."/>
            <person name="de Jager V."/>
            <person name="Krzyzanowska D."/>
            <person name="Jongedijk E."/>
            <person name="Cankar K."/>
            <person name="Beekwilder J."/>
            <person name="van Veen A."/>
            <person name="de Boer W."/>
            <person name="van Veen J.A."/>
            <person name="Garbeva P."/>
        </authorList>
    </citation>
    <scope>NUCLEOTIDE SEQUENCE [LARGE SCALE GENOMIC DNA]</scope>
    <source>
        <strain evidence="1 2">Ter291</strain>
    </source>
</reference>
<gene>
    <name evidence="1" type="ORF">CPter291_1018</name>
</gene>
<name>A0ABN4M6C4_9BURK</name>
<dbReference type="EMBL" id="CP013236">
    <property type="protein sequence ID" value="AMP13296.1"/>
    <property type="molecule type" value="Genomic_DNA"/>
</dbReference>
<protein>
    <submittedName>
        <fullName evidence="1">Uncharacterized protein</fullName>
    </submittedName>
</protein>
<dbReference type="Proteomes" id="UP000074914">
    <property type="component" value="Chromosome"/>
</dbReference>
<evidence type="ECO:0000313" key="1">
    <source>
        <dbReference type="EMBL" id="AMP13296.1"/>
    </source>
</evidence>
<keyword evidence="2" id="KW-1185">Reference proteome</keyword>
<accession>A0ABN4M6C4</accession>
<sequence length="44" mass="5241">MFSFVFLCVFALFILGFKNRLSFIFKSLLTFTRQLSVIENYPNQ</sequence>
<proteinExistence type="predicted"/>
<organism evidence="1 2">
    <name type="scientific">Collimonas pratensis</name>
    <dbReference type="NCBI Taxonomy" id="279113"/>
    <lineage>
        <taxon>Bacteria</taxon>
        <taxon>Pseudomonadati</taxon>
        <taxon>Pseudomonadota</taxon>
        <taxon>Betaproteobacteria</taxon>
        <taxon>Burkholderiales</taxon>
        <taxon>Oxalobacteraceae</taxon>
        <taxon>Collimonas</taxon>
    </lineage>
</organism>
<evidence type="ECO:0000313" key="2">
    <source>
        <dbReference type="Proteomes" id="UP000074914"/>
    </source>
</evidence>